<protein>
    <submittedName>
        <fullName evidence="1">Uncharacterized protein</fullName>
    </submittedName>
</protein>
<feature type="non-terminal residue" evidence="1">
    <location>
        <position position="1"/>
    </location>
</feature>
<name>X1SB24_9ZZZZ</name>
<sequence length="178" mass="20574">NFLESKGVTIPKVFEREYIGADVGKFLLENKLDKLSDELELDTKGKTIWVDFEYKGAMNESAAVEDFVSDIEEEARDFDKNQVIAMSRKLSLRKEQLFDKKTGKLLDLIKKEIDSKEKGIHWGKAFLDVLQNQKSLYAKGDIVEKIYTLDLVDNKIKSFFDRILVFTVVPLSLPLERY</sequence>
<dbReference type="EMBL" id="BARW01017676">
    <property type="protein sequence ID" value="GAI90178.1"/>
    <property type="molecule type" value="Genomic_DNA"/>
</dbReference>
<reference evidence="1" key="1">
    <citation type="journal article" date="2014" name="Front. Microbiol.">
        <title>High frequency of phylogenetically diverse reductive dehalogenase-homologous genes in deep subseafloor sedimentary metagenomes.</title>
        <authorList>
            <person name="Kawai M."/>
            <person name="Futagami T."/>
            <person name="Toyoda A."/>
            <person name="Takaki Y."/>
            <person name="Nishi S."/>
            <person name="Hori S."/>
            <person name="Arai W."/>
            <person name="Tsubouchi T."/>
            <person name="Morono Y."/>
            <person name="Uchiyama I."/>
            <person name="Ito T."/>
            <person name="Fujiyama A."/>
            <person name="Inagaki F."/>
            <person name="Takami H."/>
        </authorList>
    </citation>
    <scope>NUCLEOTIDE SEQUENCE</scope>
    <source>
        <strain evidence="1">Expedition CK06-06</strain>
    </source>
</reference>
<proteinExistence type="predicted"/>
<evidence type="ECO:0000313" key="1">
    <source>
        <dbReference type="EMBL" id="GAI90178.1"/>
    </source>
</evidence>
<dbReference type="AlphaFoldDB" id="X1SB24"/>
<gene>
    <name evidence="1" type="ORF">S12H4_30472</name>
</gene>
<organism evidence="1">
    <name type="scientific">marine sediment metagenome</name>
    <dbReference type="NCBI Taxonomy" id="412755"/>
    <lineage>
        <taxon>unclassified sequences</taxon>
        <taxon>metagenomes</taxon>
        <taxon>ecological metagenomes</taxon>
    </lineage>
</organism>
<comment type="caution">
    <text evidence="1">The sequence shown here is derived from an EMBL/GenBank/DDBJ whole genome shotgun (WGS) entry which is preliminary data.</text>
</comment>
<accession>X1SB24</accession>